<feature type="domain" description="CBS" evidence="7">
    <location>
        <begin position="132"/>
        <end position="189"/>
    </location>
</feature>
<dbReference type="Pfam" id="PF03471">
    <property type="entry name" value="CorC_HlyC"/>
    <property type="match status" value="1"/>
</dbReference>
<evidence type="ECO:0000256" key="4">
    <source>
        <dbReference type="ARBA" id="ARBA00022737"/>
    </source>
</evidence>
<evidence type="ECO:0000313" key="8">
    <source>
        <dbReference type="EMBL" id="MCU6723951.1"/>
    </source>
</evidence>
<reference evidence="8 9" key="1">
    <citation type="journal article" date="2021" name="ISME Commun">
        <title>Automated analysis of genomic sequences facilitates high-throughput and comprehensive description of bacteria.</title>
        <authorList>
            <person name="Hitch T.C.A."/>
        </authorList>
    </citation>
    <scope>NUCLEOTIDE SEQUENCE [LARGE SCALE GENOMIC DNA]</scope>
    <source>
        <strain evidence="8 9">Sanger_29</strain>
    </source>
</reference>
<dbReference type="InterPro" id="IPR046342">
    <property type="entry name" value="CBS_dom_sf"/>
</dbReference>
<dbReference type="InterPro" id="IPR000644">
    <property type="entry name" value="CBS_dom"/>
</dbReference>
<dbReference type="CDD" id="cd04590">
    <property type="entry name" value="CBS_pair_CorC_HlyC_assoc"/>
    <property type="match status" value="1"/>
</dbReference>
<dbReference type="SMART" id="SM01091">
    <property type="entry name" value="CorC_HlyC"/>
    <property type="match status" value="1"/>
</dbReference>
<dbReference type="InterPro" id="IPR005170">
    <property type="entry name" value="Transptr-assoc_dom"/>
</dbReference>
<evidence type="ECO:0000256" key="5">
    <source>
        <dbReference type="ARBA" id="ARBA00023122"/>
    </source>
</evidence>
<dbReference type="Proteomes" id="UP001652338">
    <property type="component" value="Unassembled WGS sequence"/>
</dbReference>
<keyword evidence="3" id="KW-1003">Cell membrane</keyword>
<keyword evidence="4" id="KW-0677">Repeat</keyword>
<dbReference type="InterPro" id="IPR016169">
    <property type="entry name" value="FAD-bd_PCMH_sub2"/>
</dbReference>
<proteinExistence type="inferred from homology"/>
<dbReference type="PANTHER" id="PTHR22777:SF32">
    <property type="entry name" value="UPF0053 INNER MEMBRANE PROTEIN YFJD"/>
    <property type="match status" value="1"/>
</dbReference>
<dbReference type="RefSeq" id="WP_256296393.1">
    <property type="nucleotide sequence ID" value="NZ_JAOQKE010000001.1"/>
</dbReference>
<dbReference type="EMBL" id="JAOQKE010000001">
    <property type="protein sequence ID" value="MCU6723951.1"/>
    <property type="molecule type" value="Genomic_DNA"/>
</dbReference>
<organism evidence="8 9">
    <name type="scientific">Muricoprocola aceti</name>
    <dbReference type="NCBI Taxonomy" id="2981772"/>
    <lineage>
        <taxon>Bacteria</taxon>
        <taxon>Bacillati</taxon>
        <taxon>Bacillota</taxon>
        <taxon>Clostridia</taxon>
        <taxon>Lachnospirales</taxon>
        <taxon>Lachnospiraceae</taxon>
        <taxon>Muricoprocola</taxon>
    </lineage>
</organism>
<sequence length="288" mass="33079">MSKSFMERLAQQFGISTPSTEEFQAEIVSMVEEGCQQGIIREDETDMIKNIFDLARQQAQDVMTHRRHIVGIDCEMTLKDALDFMLNDSHSRFPVYEENMDNVIGILFLKDAMRCMTQHGFADWKIRDIRGLLREAVFIPETKELTSLFQMMQSQKLQMVIIADEYGQTAGLVAMEDILEVIVGNIQDEYDNDEPVIQKIDDDTYLISGLAPLTEVAEELGIEFEETEFETLNGYLISRLDKIPDEDEHSRIEACGYLFQIEKVANKMIETVRVSRLPEEAVADKIQE</sequence>
<accession>A0ABT2SHV9</accession>
<evidence type="ECO:0000259" key="7">
    <source>
        <dbReference type="PROSITE" id="PS51371"/>
    </source>
</evidence>
<keyword evidence="3" id="KW-0472">Membrane</keyword>
<name>A0ABT2SHV9_9FIRM</name>
<gene>
    <name evidence="8" type="ORF">OCV47_01040</name>
</gene>
<dbReference type="SUPFAM" id="SSF56176">
    <property type="entry name" value="FAD-binding/transporter-associated domain-like"/>
    <property type="match status" value="1"/>
</dbReference>
<evidence type="ECO:0000256" key="1">
    <source>
        <dbReference type="ARBA" id="ARBA00004651"/>
    </source>
</evidence>
<evidence type="ECO:0000256" key="6">
    <source>
        <dbReference type="PROSITE-ProRule" id="PRU00703"/>
    </source>
</evidence>
<comment type="caution">
    <text evidence="8">The sequence shown here is derived from an EMBL/GenBank/DDBJ whole genome shotgun (WGS) entry which is preliminary data.</text>
</comment>
<keyword evidence="9" id="KW-1185">Reference proteome</keyword>
<dbReference type="Pfam" id="PF00571">
    <property type="entry name" value="CBS"/>
    <property type="match status" value="2"/>
</dbReference>
<dbReference type="PROSITE" id="PS51371">
    <property type="entry name" value="CBS"/>
    <property type="match status" value="2"/>
</dbReference>
<dbReference type="PANTHER" id="PTHR22777">
    <property type="entry name" value="HEMOLYSIN-RELATED"/>
    <property type="match status" value="1"/>
</dbReference>
<keyword evidence="5 6" id="KW-0129">CBS domain</keyword>
<dbReference type="InterPro" id="IPR044751">
    <property type="entry name" value="Ion_transp-like_CBS"/>
</dbReference>
<evidence type="ECO:0000256" key="2">
    <source>
        <dbReference type="ARBA" id="ARBA00006337"/>
    </source>
</evidence>
<protein>
    <submittedName>
        <fullName evidence="8">Hemolysin family protein</fullName>
    </submittedName>
</protein>
<evidence type="ECO:0000313" key="9">
    <source>
        <dbReference type="Proteomes" id="UP001652338"/>
    </source>
</evidence>
<evidence type="ECO:0000256" key="3">
    <source>
        <dbReference type="ARBA" id="ARBA00022475"/>
    </source>
</evidence>
<dbReference type="SUPFAM" id="SSF54631">
    <property type="entry name" value="CBS-domain pair"/>
    <property type="match status" value="1"/>
</dbReference>
<dbReference type="InterPro" id="IPR036318">
    <property type="entry name" value="FAD-bd_PCMH-like_sf"/>
</dbReference>
<comment type="similarity">
    <text evidence="2">Belongs to the UPF0053 family.</text>
</comment>
<dbReference type="Gene3D" id="3.10.580.10">
    <property type="entry name" value="CBS-domain"/>
    <property type="match status" value="1"/>
</dbReference>
<dbReference type="Gene3D" id="3.30.465.10">
    <property type="match status" value="1"/>
</dbReference>
<feature type="domain" description="CBS" evidence="7">
    <location>
        <begin position="63"/>
        <end position="126"/>
    </location>
</feature>
<comment type="subcellular location">
    <subcellularLocation>
        <location evidence="1">Cell membrane</location>
        <topology evidence="1">Multi-pass membrane protein</topology>
    </subcellularLocation>
</comment>